<evidence type="ECO:0000256" key="1">
    <source>
        <dbReference type="ARBA" id="ARBA00000085"/>
    </source>
</evidence>
<comment type="catalytic activity">
    <reaction evidence="1">
        <text>ATP + protein L-histidine = ADP + protein N-phospho-L-histidine.</text>
        <dbReference type="EC" id="2.7.13.3"/>
    </reaction>
</comment>
<dbReference type="AlphaFoldDB" id="A0AAD6GMQ6"/>
<dbReference type="PANTHER" id="PTHR43047:SF72">
    <property type="entry name" value="OSMOSENSING HISTIDINE PROTEIN KINASE SLN1"/>
    <property type="match status" value="1"/>
</dbReference>
<dbReference type="SUPFAM" id="SSF47384">
    <property type="entry name" value="Homodimeric domain of signal transducing histidine kinase"/>
    <property type="match status" value="1"/>
</dbReference>
<dbReference type="GO" id="GO:0000155">
    <property type="term" value="F:phosphorelay sensor kinase activity"/>
    <property type="evidence" value="ECO:0007669"/>
    <property type="project" value="InterPro"/>
</dbReference>
<accession>A0AAD6GMQ6</accession>
<dbReference type="PANTHER" id="PTHR43047">
    <property type="entry name" value="TWO-COMPONENT HISTIDINE PROTEIN KINASE"/>
    <property type="match status" value="1"/>
</dbReference>
<name>A0AAD6GMQ6_9EURO</name>
<keyword evidence="4" id="KW-0418">Kinase</keyword>
<organism evidence="7 8">
    <name type="scientific">Penicillium hetheringtonii</name>
    <dbReference type="NCBI Taxonomy" id="911720"/>
    <lineage>
        <taxon>Eukaryota</taxon>
        <taxon>Fungi</taxon>
        <taxon>Dikarya</taxon>
        <taxon>Ascomycota</taxon>
        <taxon>Pezizomycotina</taxon>
        <taxon>Eurotiomycetes</taxon>
        <taxon>Eurotiomycetidae</taxon>
        <taxon>Eurotiales</taxon>
        <taxon>Aspergillaceae</taxon>
        <taxon>Penicillium</taxon>
    </lineage>
</organism>
<keyword evidence="3" id="KW-0808">Transferase</keyword>
<dbReference type="EC" id="2.7.13.3" evidence="2"/>
<dbReference type="SUPFAM" id="SSF52172">
    <property type="entry name" value="CheY-like"/>
    <property type="match status" value="1"/>
</dbReference>
<dbReference type="GO" id="GO:0005886">
    <property type="term" value="C:plasma membrane"/>
    <property type="evidence" value="ECO:0007669"/>
    <property type="project" value="TreeGrafter"/>
</dbReference>
<sequence length="705" mass="79309">VDDAILSTNRSPPPFPELVGPVFDQQNVDRPIRKWSDDIRKRFYPHPDPFGPSVSPVKPPYFNERYLRAFLAENERLRLSVLWYYTRGVLNHLLTRTTPFQSPTFKTAYLHGLIENFKHKPLPTKKPARILSATFESISGSSILFVTSKAFHLVFDDADPWFFQACANTISQMWHLNLLTEALKAKEKFMRAFSHQLRTPVNGILAPWNSWWKSLSQGTSVANSAFNSDGPFTYINTIIMAGHDLASFTNNLITLNKWIDIAMAERKFSTHTINELEEELQRGIIDFIQGDARYSTSIFFVHTSSSPCVFSHRPSGSTRRCPSTDHQRHSKYATVNDTVQNRMIVDVEDTDCGIHPDFQQRIFDAYEKVDSHSPGAGLSLTLASKFASLLTGPVELITSQVDRGSHFRAIFGVNGCDCTPTGPKRLPMIMGQSSLPFRFFMTREGDSLMLRSFENFLVFNGLVRSDSSEDCIFILEAASDPEKYKKVAICLVPTSRDLREVEKIGSNVICVTSPFTASTLHLALEKACKHHVGRNSKPSLSETNALTCPPEMILPVPKNLCIAMKAQSTTPRPLVLIVDDNALNVRVMETYYKKRKLPYLSAANGLVAFEIFSENKSRCNTDNEPGIELIFKDQQMPVCGGIEATQKIRQKEQQEGWGVSSIFFMTGQDSPADRKAASEAGADEYFVKPVGLKPLHSTMLYRNIF</sequence>
<reference evidence="7 8" key="1">
    <citation type="journal article" date="2023" name="IMA Fungus">
        <title>Comparative genomic study of the Penicillium genus elucidates a diverse pangenome and 15 lateral gene transfer events.</title>
        <authorList>
            <person name="Petersen C."/>
            <person name="Sorensen T."/>
            <person name="Nielsen M.R."/>
            <person name="Sondergaard T.E."/>
            <person name="Sorensen J.L."/>
            <person name="Fitzpatrick D.A."/>
            <person name="Frisvad J.C."/>
            <person name="Nielsen K.L."/>
        </authorList>
    </citation>
    <scope>NUCLEOTIDE SEQUENCE [LARGE SCALE GENOMIC DNA]</scope>
    <source>
        <strain evidence="7 8">IBT 29057</strain>
    </source>
</reference>
<dbReference type="Gene3D" id="3.40.50.2300">
    <property type="match status" value="1"/>
</dbReference>
<feature type="domain" description="Response regulatory" evidence="6">
    <location>
        <begin position="574"/>
        <end position="703"/>
    </location>
</feature>
<comment type="caution">
    <text evidence="7">The sequence shown here is derived from an EMBL/GenBank/DDBJ whole genome shotgun (WGS) entry which is preliminary data.</text>
</comment>
<dbReference type="GO" id="GO:0009927">
    <property type="term" value="F:histidine phosphotransfer kinase activity"/>
    <property type="evidence" value="ECO:0007669"/>
    <property type="project" value="TreeGrafter"/>
</dbReference>
<feature type="non-terminal residue" evidence="7">
    <location>
        <position position="1"/>
    </location>
</feature>
<dbReference type="CDD" id="cd17546">
    <property type="entry name" value="REC_hyHK_CKI1_RcsC-like"/>
    <property type="match status" value="1"/>
</dbReference>
<dbReference type="SUPFAM" id="SSF55874">
    <property type="entry name" value="ATPase domain of HSP90 chaperone/DNA topoisomerase II/histidine kinase"/>
    <property type="match status" value="1"/>
</dbReference>
<evidence type="ECO:0000256" key="2">
    <source>
        <dbReference type="ARBA" id="ARBA00012438"/>
    </source>
</evidence>
<dbReference type="InterPro" id="IPR001789">
    <property type="entry name" value="Sig_transdc_resp-reg_receiver"/>
</dbReference>
<dbReference type="InterPro" id="IPR011006">
    <property type="entry name" value="CheY-like_superfamily"/>
</dbReference>
<evidence type="ECO:0000256" key="3">
    <source>
        <dbReference type="ARBA" id="ARBA00022679"/>
    </source>
</evidence>
<dbReference type="InterPro" id="IPR003661">
    <property type="entry name" value="HisK_dim/P_dom"/>
</dbReference>
<gene>
    <name evidence="7" type="ORF">N7450_008699</name>
</gene>
<dbReference type="CDD" id="cd00082">
    <property type="entry name" value="HisKA"/>
    <property type="match status" value="1"/>
</dbReference>
<dbReference type="Gene3D" id="1.10.287.130">
    <property type="match status" value="1"/>
</dbReference>
<evidence type="ECO:0000256" key="5">
    <source>
        <dbReference type="PROSITE-ProRule" id="PRU00169"/>
    </source>
</evidence>
<protein>
    <recommendedName>
        <fullName evidence="2">histidine kinase</fullName>
        <ecNumber evidence="2">2.7.13.3</ecNumber>
    </recommendedName>
</protein>
<dbReference type="InterPro" id="IPR036890">
    <property type="entry name" value="HATPase_C_sf"/>
</dbReference>
<evidence type="ECO:0000256" key="4">
    <source>
        <dbReference type="ARBA" id="ARBA00022777"/>
    </source>
</evidence>
<dbReference type="Pfam" id="PF02518">
    <property type="entry name" value="HATPase_c"/>
    <property type="match status" value="1"/>
</dbReference>
<feature type="modified residue" description="4-aspartylphosphate" evidence="5">
    <location>
        <position position="633"/>
    </location>
</feature>
<dbReference type="Gene3D" id="3.30.565.10">
    <property type="entry name" value="Histidine kinase-like ATPase, C-terminal domain"/>
    <property type="match status" value="1"/>
</dbReference>
<evidence type="ECO:0000313" key="8">
    <source>
        <dbReference type="Proteomes" id="UP001216150"/>
    </source>
</evidence>
<dbReference type="Proteomes" id="UP001216150">
    <property type="component" value="Unassembled WGS sequence"/>
</dbReference>
<dbReference type="PROSITE" id="PS50110">
    <property type="entry name" value="RESPONSE_REGULATORY"/>
    <property type="match status" value="1"/>
</dbReference>
<dbReference type="Pfam" id="PF00072">
    <property type="entry name" value="Response_reg"/>
    <property type="match status" value="1"/>
</dbReference>
<evidence type="ECO:0000259" key="6">
    <source>
        <dbReference type="PROSITE" id="PS50110"/>
    </source>
</evidence>
<dbReference type="InterPro" id="IPR036097">
    <property type="entry name" value="HisK_dim/P_sf"/>
</dbReference>
<keyword evidence="5" id="KW-0597">Phosphoprotein</keyword>
<keyword evidence="8" id="KW-1185">Reference proteome</keyword>
<dbReference type="EMBL" id="JAQJAC010000008">
    <property type="protein sequence ID" value="KAJ5574800.1"/>
    <property type="molecule type" value="Genomic_DNA"/>
</dbReference>
<proteinExistence type="predicted"/>
<dbReference type="InterPro" id="IPR003594">
    <property type="entry name" value="HATPase_dom"/>
</dbReference>
<evidence type="ECO:0000313" key="7">
    <source>
        <dbReference type="EMBL" id="KAJ5574800.1"/>
    </source>
</evidence>
<dbReference type="SMART" id="SM00448">
    <property type="entry name" value="REC"/>
    <property type="match status" value="1"/>
</dbReference>